<dbReference type="InterPro" id="IPR051203">
    <property type="entry name" value="Polysaccharide_Synthase-Rel"/>
</dbReference>
<gene>
    <name evidence="3" type="ORF">DSCOOX_08420</name>
</gene>
<organism evidence="3 4">
    <name type="scientific">Desulfosarcina ovata subsp. ovata</name>
    <dbReference type="NCBI Taxonomy" id="2752305"/>
    <lineage>
        <taxon>Bacteria</taxon>
        <taxon>Pseudomonadati</taxon>
        <taxon>Thermodesulfobacteriota</taxon>
        <taxon>Desulfobacteria</taxon>
        <taxon>Desulfobacterales</taxon>
        <taxon>Desulfosarcinaceae</taxon>
        <taxon>Desulfosarcina</taxon>
    </lineage>
</organism>
<evidence type="ECO:0000313" key="3">
    <source>
        <dbReference type="EMBL" id="BBO87662.1"/>
    </source>
</evidence>
<evidence type="ECO:0000313" key="4">
    <source>
        <dbReference type="Proteomes" id="UP000422108"/>
    </source>
</evidence>
<dbReference type="SUPFAM" id="SSF51735">
    <property type="entry name" value="NAD(P)-binding Rossmann-fold domains"/>
    <property type="match status" value="1"/>
</dbReference>
<dbReference type="CDD" id="cd05237">
    <property type="entry name" value="UDP_invert_4-6DH_SDR_e"/>
    <property type="match status" value="1"/>
</dbReference>
<comment type="similarity">
    <text evidence="1">Belongs to the polysaccharide synthase family.</text>
</comment>
<dbReference type="InterPro" id="IPR003869">
    <property type="entry name" value="Polysac_CapD-like"/>
</dbReference>
<dbReference type="PANTHER" id="PTHR43318:SF2">
    <property type="entry name" value="UDP-N-ACETYLGLUCOSAMINE 4,6-DEHYDRATASE (INVERTING)"/>
    <property type="match status" value="1"/>
</dbReference>
<sequence length="382" mass="43164">MFRCSAKGGFFINKLLITKRGFQLPNNLNGKRVFVTGACGTIGSELVRQLLKHYEIAELTGIDNNESELFFLEQRFLKHNNAAFYLSDIRDVNKLTRVMRGADVVFHTAALKHVILCERSPFEAVQTNINGVKNLIDAAIANNVERFIFTSSDKAVNPTNVMGTSKLMGERIITAANSNNKGRTSLFASTRFGNVLGSRGSVIPIFKKQIQNGGPVTLTDNDMTRFIMSIKEAVQLVIDSARHIKGGEVFITKMPVIRIRDLAEVMIEQFAPRYGYRPEEINITIIGTKPGEKMYEELMNHEETRRSVELEKYFAVVPAFKGIYQDIDYTYPNIVSTSLTNPYHSGNETPLTKKELKTFLDKNGLLVDDDEYKKDPAERYWP</sequence>
<dbReference type="Gene3D" id="3.40.50.720">
    <property type="entry name" value="NAD(P)-binding Rossmann-like Domain"/>
    <property type="match status" value="1"/>
</dbReference>
<accession>A0A5K8A537</accession>
<dbReference type="Pfam" id="PF02719">
    <property type="entry name" value="Polysacc_synt_2"/>
    <property type="match status" value="1"/>
</dbReference>
<evidence type="ECO:0000256" key="1">
    <source>
        <dbReference type="ARBA" id="ARBA00007430"/>
    </source>
</evidence>
<dbReference type="Proteomes" id="UP000422108">
    <property type="component" value="Chromosome"/>
</dbReference>
<name>A0A5K8A537_9BACT</name>
<dbReference type="AlphaFoldDB" id="A0A5K8A537"/>
<keyword evidence="4" id="KW-1185">Reference proteome</keyword>
<dbReference type="InterPro" id="IPR036291">
    <property type="entry name" value="NAD(P)-bd_dom_sf"/>
</dbReference>
<dbReference type="EMBL" id="AP021879">
    <property type="protein sequence ID" value="BBO87662.1"/>
    <property type="molecule type" value="Genomic_DNA"/>
</dbReference>
<protein>
    <submittedName>
        <fullName evidence="3">Membrane protein</fullName>
    </submittedName>
</protein>
<proteinExistence type="inferred from homology"/>
<dbReference type="PANTHER" id="PTHR43318">
    <property type="entry name" value="UDP-N-ACETYLGLUCOSAMINE 4,6-DEHYDRATASE"/>
    <property type="match status" value="1"/>
</dbReference>
<reference evidence="3 4" key="1">
    <citation type="submission" date="2019-11" db="EMBL/GenBank/DDBJ databases">
        <title>Comparative genomics of hydrocarbon-degrading Desulfosarcina strains.</title>
        <authorList>
            <person name="Watanabe M."/>
            <person name="Kojima H."/>
            <person name="Fukui M."/>
        </authorList>
    </citation>
    <scope>NUCLEOTIDE SEQUENCE [LARGE SCALE GENOMIC DNA]</scope>
    <source>
        <strain evidence="4">oXyS1</strain>
    </source>
</reference>
<feature type="domain" description="Polysaccharide biosynthesis protein CapD-like" evidence="2">
    <location>
        <begin position="33"/>
        <end position="316"/>
    </location>
</feature>
<evidence type="ECO:0000259" key="2">
    <source>
        <dbReference type="Pfam" id="PF02719"/>
    </source>
</evidence>